<protein>
    <recommendedName>
        <fullName evidence="3">CCHC-type domain-containing protein</fullName>
    </recommendedName>
</protein>
<dbReference type="InterPro" id="IPR001878">
    <property type="entry name" value="Znf_CCHC"/>
</dbReference>
<evidence type="ECO:0000256" key="2">
    <source>
        <dbReference type="SAM" id="MobiDB-lite"/>
    </source>
</evidence>
<dbReference type="PANTHER" id="PTHR35317">
    <property type="entry name" value="OS04G0629600 PROTEIN"/>
    <property type="match status" value="1"/>
</dbReference>
<dbReference type="SMART" id="SM00343">
    <property type="entry name" value="ZnF_C2HC"/>
    <property type="match status" value="1"/>
</dbReference>
<evidence type="ECO:0000256" key="1">
    <source>
        <dbReference type="PROSITE-ProRule" id="PRU00047"/>
    </source>
</evidence>
<dbReference type="SUPFAM" id="SSF57756">
    <property type="entry name" value="Retrovirus zinc finger-like domains"/>
    <property type="match status" value="1"/>
</dbReference>
<feature type="compositionally biased region" description="Basic and acidic residues" evidence="2">
    <location>
        <begin position="163"/>
        <end position="173"/>
    </location>
</feature>
<dbReference type="PANTHER" id="PTHR35317:SF44">
    <property type="entry name" value="RNA-DIRECTED DNA POLYMERASE"/>
    <property type="match status" value="1"/>
</dbReference>
<dbReference type="Pfam" id="PF14223">
    <property type="entry name" value="Retrotran_gag_2"/>
    <property type="match status" value="1"/>
</dbReference>
<dbReference type="EMBL" id="NBSK02000007">
    <property type="protein sequence ID" value="KAJ0195434.1"/>
    <property type="molecule type" value="Genomic_DNA"/>
</dbReference>
<dbReference type="GO" id="GO:0008270">
    <property type="term" value="F:zinc ion binding"/>
    <property type="evidence" value="ECO:0007669"/>
    <property type="project" value="UniProtKB-KW"/>
</dbReference>
<accession>A0A9R1UY54</accession>
<dbReference type="GO" id="GO:0003676">
    <property type="term" value="F:nucleic acid binding"/>
    <property type="evidence" value="ECO:0007669"/>
    <property type="project" value="InterPro"/>
</dbReference>
<comment type="caution">
    <text evidence="4">The sequence shown here is derived from an EMBL/GenBank/DDBJ whole genome shotgun (WGS) entry which is preliminary data.</text>
</comment>
<dbReference type="Pfam" id="PF00098">
    <property type="entry name" value="zf-CCHC"/>
    <property type="match status" value="1"/>
</dbReference>
<organism evidence="4 5">
    <name type="scientific">Lactuca sativa</name>
    <name type="common">Garden lettuce</name>
    <dbReference type="NCBI Taxonomy" id="4236"/>
    <lineage>
        <taxon>Eukaryota</taxon>
        <taxon>Viridiplantae</taxon>
        <taxon>Streptophyta</taxon>
        <taxon>Embryophyta</taxon>
        <taxon>Tracheophyta</taxon>
        <taxon>Spermatophyta</taxon>
        <taxon>Magnoliopsida</taxon>
        <taxon>eudicotyledons</taxon>
        <taxon>Gunneridae</taxon>
        <taxon>Pentapetalae</taxon>
        <taxon>asterids</taxon>
        <taxon>campanulids</taxon>
        <taxon>Asterales</taxon>
        <taxon>Asteraceae</taxon>
        <taxon>Cichorioideae</taxon>
        <taxon>Cichorieae</taxon>
        <taxon>Lactucinae</taxon>
        <taxon>Lactuca</taxon>
    </lineage>
</organism>
<keyword evidence="5" id="KW-1185">Reference proteome</keyword>
<keyword evidence="1" id="KW-0479">Metal-binding</keyword>
<keyword evidence="1" id="KW-0862">Zinc</keyword>
<name>A0A9R1UY54_LACSA</name>
<dbReference type="PROSITE" id="PS50158">
    <property type="entry name" value="ZF_CCHC"/>
    <property type="match status" value="1"/>
</dbReference>
<dbReference type="AlphaFoldDB" id="A0A9R1UY54"/>
<gene>
    <name evidence="4" type="ORF">LSAT_V11C700343360</name>
</gene>
<dbReference type="Proteomes" id="UP000235145">
    <property type="component" value="Unassembled WGS sequence"/>
</dbReference>
<evidence type="ECO:0000313" key="5">
    <source>
        <dbReference type="Proteomes" id="UP000235145"/>
    </source>
</evidence>
<evidence type="ECO:0000313" key="4">
    <source>
        <dbReference type="EMBL" id="KAJ0195434.1"/>
    </source>
</evidence>
<dbReference type="InterPro" id="IPR036875">
    <property type="entry name" value="Znf_CCHC_sf"/>
</dbReference>
<evidence type="ECO:0000259" key="3">
    <source>
        <dbReference type="PROSITE" id="PS50158"/>
    </source>
</evidence>
<proteinExistence type="predicted"/>
<keyword evidence="1" id="KW-0863">Zinc-finger</keyword>
<feature type="domain" description="CCHC-type" evidence="3">
    <location>
        <begin position="181"/>
        <end position="196"/>
    </location>
</feature>
<feature type="region of interest" description="Disordered" evidence="2">
    <location>
        <begin position="152"/>
        <end position="173"/>
    </location>
</feature>
<reference evidence="4 5" key="1">
    <citation type="journal article" date="2017" name="Nat. Commun.">
        <title>Genome assembly with in vitro proximity ligation data and whole-genome triplication in lettuce.</title>
        <authorList>
            <person name="Reyes-Chin-Wo S."/>
            <person name="Wang Z."/>
            <person name="Yang X."/>
            <person name="Kozik A."/>
            <person name="Arikit S."/>
            <person name="Song C."/>
            <person name="Xia L."/>
            <person name="Froenicke L."/>
            <person name="Lavelle D.O."/>
            <person name="Truco M.J."/>
            <person name="Xia R."/>
            <person name="Zhu S."/>
            <person name="Xu C."/>
            <person name="Xu H."/>
            <person name="Xu X."/>
            <person name="Cox K."/>
            <person name="Korf I."/>
            <person name="Meyers B.C."/>
            <person name="Michelmore R.W."/>
        </authorList>
    </citation>
    <scope>NUCLEOTIDE SEQUENCE [LARGE SCALE GENOMIC DNA]</scope>
    <source>
        <strain evidence="5">cv. Salinas</strain>
        <tissue evidence="4">Seedlings</tissue>
    </source>
</reference>
<dbReference type="Gene3D" id="4.10.60.10">
    <property type="entry name" value="Zinc finger, CCHC-type"/>
    <property type="match status" value="1"/>
</dbReference>
<sequence length="217" mass="25027">MRMQSIFNVHRVWEAIDPGVNGDAKKNNIAIALLFKDITEEKTLLIGNLGTAKEMWDVLKTRRLGADRIREARVQTLMGEFENLKMKDQEVVDLKTIGYDDVVGRLKAYEERIKVEEIQPEQNQVLLANSDEKTKEKEHRCEHCGCGNSNREDYGRGRGGGRGSEKGRGDGRVQRDKSHVKCYKCNEIGHYISECPMWKKKEELNLNWYEDDEPTLL</sequence>